<dbReference type="PANTHER" id="PTHR19136">
    <property type="entry name" value="MOLYBDENUM COFACTOR GUANYLYLTRANSFERASE"/>
    <property type="match status" value="1"/>
</dbReference>
<name>A0A7C1J4J9_9THEO</name>
<evidence type="ECO:0000256" key="4">
    <source>
        <dbReference type="ARBA" id="ARBA00022741"/>
    </source>
</evidence>
<dbReference type="GO" id="GO:0005737">
    <property type="term" value="C:cytoplasm"/>
    <property type="evidence" value="ECO:0007669"/>
    <property type="project" value="UniProtKB-SubCell"/>
</dbReference>
<keyword evidence="1 8" id="KW-0963">Cytoplasm</keyword>
<feature type="binding site" evidence="8">
    <location>
        <begin position="8"/>
        <end position="10"/>
    </location>
    <ligand>
        <name>GTP</name>
        <dbReference type="ChEBI" id="CHEBI:37565"/>
    </ligand>
</feature>
<keyword evidence="7 8" id="KW-0501">Molybdenum cofactor biosynthesis</keyword>
<dbReference type="EC" id="2.7.7.77" evidence="8"/>
<dbReference type="InterPro" id="IPR013482">
    <property type="entry name" value="Molybde_CF_guanTrfase"/>
</dbReference>
<keyword evidence="2 8" id="KW-0808">Transferase</keyword>
<comment type="similarity">
    <text evidence="8">Belongs to the MobA family.</text>
</comment>
<comment type="cofactor">
    <cofactor evidence="8">
        <name>Mg(2+)</name>
        <dbReference type="ChEBI" id="CHEBI:18420"/>
    </cofactor>
</comment>
<dbReference type="InterPro" id="IPR029044">
    <property type="entry name" value="Nucleotide-diphossugar_trans"/>
</dbReference>
<dbReference type="HAMAP" id="MF_00316">
    <property type="entry name" value="MobA"/>
    <property type="match status" value="1"/>
</dbReference>
<comment type="subcellular location">
    <subcellularLocation>
        <location evidence="8">Cytoplasm</location>
    </subcellularLocation>
</comment>
<keyword evidence="5 8" id="KW-0460">Magnesium</keyword>
<dbReference type="GO" id="GO:0005525">
    <property type="term" value="F:GTP binding"/>
    <property type="evidence" value="ECO:0007669"/>
    <property type="project" value="UniProtKB-UniRule"/>
</dbReference>
<dbReference type="CDD" id="cd02503">
    <property type="entry name" value="MobA"/>
    <property type="match status" value="1"/>
</dbReference>
<dbReference type="EMBL" id="DSMV01000116">
    <property type="protein sequence ID" value="HDW51469.1"/>
    <property type="molecule type" value="Genomic_DNA"/>
</dbReference>
<feature type="binding site" evidence="8">
    <location>
        <position position="93"/>
    </location>
    <ligand>
        <name>Mg(2+)</name>
        <dbReference type="ChEBI" id="CHEBI:18420"/>
    </ligand>
</feature>
<evidence type="ECO:0000256" key="2">
    <source>
        <dbReference type="ARBA" id="ARBA00022679"/>
    </source>
</evidence>
<comment type="catalytic activity">
    <reaction evidence="8">
        <text>Mo-molybdopterin + GTP + H(+) = Mo-molybdopterin guanine dinucleotide + diphosphate</text>
        <dbReference type="Rhea" id="RHEA:34243"/>
        <dbReference type="ChEBI" id="CHEBI:15378"/>
        <dbReference type="ChEBI" id="CHEBI:33019"/>
        <dbReference type="ChEBI" id="CHEBI:37565"/>
        <dbReference type="ChEBI" id="CHEBI:71302"/>
        <dbReference type="ChEBI" id="CHEBI:71310"/>
        <dbReference type="EC" id="2.7.7.77"/>
    </reaction>
</comment>
<reference evidence="10" key="1">
    <citation type="journal article" date="2020" name="mSystems">
        <title>Genome- and Community-Level Interaction Insights into Carbon Utilization and Element Cycling Functions of Hydrothermarchaeota in Hydrothermal Sediment.</title>
        <authorList>
            <person name="Zhou Z."/>
            <person name="Liu Y."/>
            <person name="Xu W."/>
            <person name="Pan J."/>
            <person name="Luo Z.H."/>
            <person name="Li M."/>
        </authorList>
    </citation>
    <scope>NUCLEOTIDE SEQUENCE [LARGE SCALE GENOMIC DNA]</scope>
    <source>
        <strain evidence="10">SpSt-301</strain>
    </source>
</reference>
<evidence type="ECO:0000256" key="6">
    <source>
        <dbReference type="ARBA" id="ARBA00023134"/>
    </source>
</evidence>
<evidence type="ECO:0000313" key="10">
    <source>
        <dbReference type="EMBL" id="HDW51469.1"/>
    </source>
</evidence>
<dbReference type="PANTHER" id="PTHR19136:SF81">
    <property type="entry name" value="MOLYBDENUM COFACTOR GUANYLYLTRANSFERASE"/>
    <property type="match status" value="1"/>
</dbReference>
<protein>
    <recommendedName>
        <fullName evidence="8">Probable molybdenum cofactor guanylyltransferase</fullName>
        <shortName evidence="8">MoCo guanylyltransferase</shortName>
        <ecNumber evidence="8">2.7.7.77</ecNumber>
    </recommendedName>
    <alternativeName>
        <fullName evidence="8">GTP:molybdopterin guanylyltransferase</fullName>
    </alternativeName>
    <alternativeName>
        <fullName evidence="8">Mo-MPT guanylyltransferase</fullName>
    </alternativeName>
    <alternativeName>
        <fullName evidence="8">Molybdopterin guanylyltransferase</fullName>
    </alternativeName>
    <alternativeName>
        <fullName evidence="8">Molybdopterin-guanine dinucleotide synthase</fullName>
        <shortName evidence="8">MGD synthase</shortName>
    </alternativeName>
</protein>
<dbReference type="GO" id="GO:0046872">
    <property type="term" value="F:metal ion binding"/>
    <property type="evidence" value="ECO:0007669"/>
    <property type="project" value="UniProtKB-KW"/>
</dbReference>
<comment type="function">
    <text evidence="8">Transfers a GMP moiety from GTP to Mo-molybdopterin (Mo-MPT) cofactor (Moco or molybdenum cofactor) to form Mo-molybdopterin guanine dinucleotide (Mo-MGD) cofactor.</text>
</comment>
<proteinExistence type="inferred from homology"/>
<dbReference type="SUPFAM" id="SSF53448">
    <property type="entry name" value="Nucleotide-diphospho-sugar transferases"/>
    <property type="match status" value="1"/>
</dbReference>
<dbReference type="Gene3D" id="3.90.550.10">
    <property type="entry name" value="Spore Coat Polysaccharide Biosynthesis Protein SpsA, Chain A"/>
    <property type="match status" value="1"/>
</dbReference>
<feature type="binding site" evidence="8">
    <location>
        <position position="64"/>
    </location>
    <ligand>
        <name>GTP</name>
        <dbReference type="ChEBI" id="CHEBI:37565"/>
    </ligand>
</feature>
<evidence type="ECO:0000256" key="8">
    <source>
        <dbReference type="HAMAP-Rule" id="MF_00316"/>
    </source>
</evidence>
<keyword evidence="4 8" id="KW-0547">Nucleotide-binding</keyword>
<evidence type="ECO:0000259" key="9">
    <source>
        <dbReference type="Pfam" id="PF12804"/>
    </source>
</evidence>
<feature type="domain" description="MobA-like NTP transferase" evidence="9">
    <location>
        <begin position="5"/>
        <end position="150"/>
    </location>
</feature>
<dbReference type="AlphaFoldDB" id="A0A7C1J4J9"/>
<gene>
    <name evidence="8" type="primary">mobA</name>
    <name evidence="10" type="ORF">ENQ35_01795</name>
</gene>
<dbReference type="Pfam" id="PF12804">
    <property type="entry name" value="NTP_transf_3"/>
    <property type="match status" value="1"/>
</dbReference>
<dbReference type="GO" id="GO:0061603">
    <property type="term" value="F:molybdenum cofactor guanylyltransferase activity"/>
    <property type="evidence" value="ECO:0007669"/>
    <property type="project" value="UniProtKB-EC"/>
</dbReference>
<comment type="domain">
    <text evidence="8">The N-terminal domain determines nucleotide recognition and specific binding, while the C-terminal domain determines the specific binding to the target protein.</text>
</comment>
<keyword evidence="10" id="KW-0548">Nucleotidyltransferase</keyword>
<evidence type="ECO:0000256" key="7">
    <source>
        <dbReference type="ARBA" id="ARBA00023150"/>
    </source>
</evidence>
<feature type="binding site" evidence="8">
    <location>
        <position position="93"/>
    </location>
    <ligand>
        <name>GTP</name>
        <dbReference type="ChEBI" id="CHEBI:37565"/>
    </ligand>
</feature>
<sequence length="200" mass="21423">MKASALVLAGGKSSRMGENKALLRVGGEPLVARVVAALRDVFSEVIIAGNPALFAGYADQVVEDRFRNAGPLGGIHAGLSVARHEVVFVAACDLPFADGEVAAFITRQIRGFDAVVPCLGGLREPLFAAYRRSCLGPVTEALGRGERRVVGFFPAVRVRYLTERDFAWRPNITQVFFNVNTPADLAWLEEVGSFAGKSCG</sequence>
<accession>A0A7C1J4J9</accession>
<comment type="caution">
    <text evidence="8">Lacks conserved residue(s) required for the propagation of feature annotation.</text>
</comment>
<evidence type="ECO:0000256" key="3">
    <source>
        <dbReference type="ARBA" id="ARBA00022723"/>
    </source>
</evidence>
<feature type="binding site" evidence="8">
    <location>
        <position position="20"/>
    </location>
    <ligand>
        <name>GTP</name>
        <dbReference type="ChEBI" id="CHEBI:37565"/>
    </ligand>
</feature>
<organism evidence="10">
    <name type="scientific">Ammonifex degensii</name>
    <dbReference type="NCBI Taxonomy" id="42838"/>
    <lineage>
        <taxon>Bacteria</taxon>
        <taxon>Bacillati</taxon>
        <taxon>Bacillota</taxon>
        <taxon>Clostridia</taxon>
        <taxon>Thermoanaerobacterales</taxon>
        <taxon>Thermoanaerobacteraceae</taxon>
        <taxon>Ammonifex</taxon>
    </lineage>
</organism>
<evidence type="ECO:0000256" key="5">
    <source>
        <dbReference type="ARBA" id="ARBA00022842"/>
    </source>
</evidence>
<keyword evidence="3 8" id="KW-0479">Metal-binding</keyword>
<keyword evidence="6 8" id="KW-0342">GTP-binding</keyword>
<comment type="caution">
    <text evidence="10">The sequence shown here is derived from an EMBL/GenBank/DDBJ whole genome shotgun (WGS) entry which is preliminary data.</text>
</comment>
<dbReference type="GO" id="GO:1902758">
    <property type="term" value="P:bis(molybdopterin guanine dinucleotide)molybdenum biosynthetic process"/>
    <property type="evidence" value="ECO:0007669"/>
    <property type="project" value="TreeGrafter"/>
</dbReference>
<evidence type="ECO:0000256" key="1">
    <source>
        <dbReference type="ARBA" id="ARBA00022490"/>
    </source>
</evidence>
<dbReference type="InterPro" id="IPR025877">
    <property type="entry name" value="MobA-like_NTP_Trfase"/>
</dbReference>